<comment type="caution">
    <text evidence="4">The sequence shown here is derived from an EMBL/GenBank/DDBJ whole genome shotgun (WGS) entry which is preliminary data.</text>
</comment>
<evidence type="ECO:0000313" key="5">
    <source>
        <dbReference type="Proteomes" id="UP000490800"/>
    </source>
</evidence>
<dbReference type="GO" id="GO:0016020">
    <property type="term" value="C:membrane"/>
    <property type="evidence" value="ECO:0007669"/>
    <property type="project" value="InterPro"/>
</dbReference>
<dbReference type="InterPro" id="IPR001548">
    <property type="entry name" value="Peptidase_M2"/>
</dbReference>
<dbReference type="SUPFAM" id="SSF55486">
    <property type="entry name" value="Metalloproteases ('zincins'), catalytic domain"/>
    <property type="match status" value="1"/>
</dbReference>
<dbReference type="AlphaFoldDB" id="A0A7X3FFT4"/>
<dbReference type="GO" id="GO:0006518">
    <property type="term" value="P:peptide metabolic process"/>
    <property type="evidence" value="ECO:0007669"/>
    <property type="project" value="TreeGrafter"/>
</dbReference>
<dbReference type="InterPro" id="IPR045090">
    <property type="entry name" value="Pept_M3A_M3B"/>
</dbReference>
<dbReference type="GO" id="GO:0006508">
    <property type="term" value="P:proteolysis"/>
    <property type="evidence" value="ECO:0007669"/>
    <property type="project" value="InterPro"/>
</dbReference>
<keyword evidence="5" id="KW-1185">Reference proteome</keyword>
<organism evidence="4 5">
    <name type="scientific">Paenibacillus lutrae</name>
    <dbReference type="NCBI Taxonomy" id="2078573"/>
    <lineage>
        <taxon>Bacteria</taxon>
        <taxon>Bacillati</taxon>
        <taxon>Bacillota</taxon>
        <taxon>Bacilli</taxon>
        <taxon>Bacillales</taxon>
        <taxon>Paenibacillaceae</taxon>
        <taxon>Paenibacillus</taxon>
    </lineage>
</organism>
<proteinExistence type="predicted"/>
<dbReference type="PANTHER" id="PTHR11804:SF84">
    <property type="entry name" value="SACCHAROLYSIN"/>
    <property type="match status" value="1"/>
</dbReference>
<keyword evidence="2" id="KW-1015">Disulfide bond</keyword>
<dbReference type="RefSeq" id="WP_157333325.1">
    <property type="nucleotide sequence ID" value="NZ_RHLK01000002.1"/>
</dbReference>
<keyword evidence="1" id="KW-0732">Signal</keyword>
<evidence type="ECO:0000256" key="2">
    <source>
        <dbReference type="ARBA" id="ARBA00023157"/>
    </source>
</evidence>
<keyword evidence="3" id="KW-0325">Glycoprotein</keyword>
<evidence type="ECO:0000256" key="1">
    <source>
        <dbReference type="ARBA" id="ARBA00022729"/>
    </source>
</evidence>
<evidence type="ECO:0000313" key="4">
    <source>
        <dbReference type="EMBL" id="MVO98825.1"/>
    </source>
</evidence>
<sequence>MRERSQTEIRHFMHETNHELQGLYTNMMDSLWHVITTGEIGYLHENERFEQAYQEALASPDLGRKMEAGLAGMEDDRILRRQFQMLRGEMLEYQAKPEERREITSLWNELHYMHSTFRARVDGALMSGNTVLVLLRRLKDERQRKKIWQASMEVGGQAAPKLIRLVKLRNQIARDHGYPHYFAMKLETQGISPDMLRGVIRQLRSGLEAVYRKVKGEMDEETAARFRIHRSELRSWHYAHPFVQTAQKREQPGQVDINGLLPQLARWFDERGLDIKPLLGRADLTGRPGKGQANCCLNIDRGGDIRMSCNLTQDTEGLPILLHELGHAIFEQGIDPELPFVLRQPAHPFVSEGVALLLERLASEPAWQQQLQLGRSKARRRTRRNPQLRRELLIKLYWTLTVIEFERELYTDPSRPLNRLWWDIVEDVQGIQRPDDWDYPYWAAKSHLSTLPVYYYNYLLGEVAASQFQFSLQKEFGQWHSREALQHLNRQVFKPGASCTWNEIIASCTSCDLNPVFLIQQLRN</sequence>
<evidence type="ECO:0000256" key="3">
    <source>
        <dbReference type="ARBA" id="ARBA00023180"/>
    </source>
</evidence>
<gene>
    <name evidence="4" type="ORF">EDM21_04710</name>
</gene>
<dbReference type="Proteomes" id="UP000490800">
    <property type="component" value="Unassembled WGS sequence"/>
</dbReference>
<name>A0A7X3FFT4_9BACL</name>
<dbReference type="GO" id="GO:0008241">
    <property type="term" value="F:peptidyl-dipeptidase activity"/>
    <property type="evidence" value="ECO:0007669"/>
    <property type="project" value="InterPro"/>
</dbReference>
<dbReference type="PANTHER" id="PTHR11804">
    <property type="entry name" value="PROTEASE M3 THIMET OLIGOPEPTIDASE-RELATED"/>
    <property type="match status" value="1"/>
</dbReference>
<dbReference type="EMBL" id="RHLK01000002">
    <property type="protein sequence ID" value="MVO98825.1"/>
    <property type="molecule type" value="Genomic_DNA"/>
</dbReference>
<dbReference type="Gene3D" id="1.10.1370.30">
    <property type="match status" value="1"/>
</dbReference>
<dbReference type="Pfam" id="PF01401">
    <property type="entry name" value="Peptidase_M2"/>
    <property type="match status" value="1"/>
</dbReference>
<dbReference type="GO" id="GO:0004222">
    <property type="term" value="F:metalloendopeptidase activity"/>
    <property type="evidence" value="ECO:0007669"/>
    <property type="project" value="InterPro"/>
</dbReference>
<reference evidence="4 5" key="1">
    <citation type="journal article" date="2019" name="Microorganisms">
        <title>Paenibacillus lutrae sp. nov., A Chitinolytic Species Isolated from A River Otter in Castril Natural Park, Granada, Spain.</title>
        <authorList>
            <person name="Rodriguez M."/>
            <person name="Reina J.C."/>
            <person name="Bejar V."/>
            <person name="Llamas I."/>
        </authorList>
    </citation>
    <scope>NUCLEOTIDE SEQUENCE [LARGE SCALE GENOMIC DNA]</scope>
    <source>
        <strain evidence="4 5">N10</strain>
    </source>
</reference>
<dbReference type="OrthoDB" id="9762795at2"/>
<accession>A0A7X3FFT4</accession>
<protein>
    <submittedName>
        <fullName evidence="4">Peptidase M3</fullName>
    </submittedName>
</protein>